<evidence type="ECO:0000256" key="4">
    <source>
        <dbReference type="ARBA" id="ARBA00022989"/>
    </source>
</evidence>
<keyword evidence="5" id="KW-0472">Membrane</keyword>
<dbReference type="Pfam" id="PF07690">
    <property type="entry name" value="MFS_1"/>
    <property type="match status" value="1"/>
</dbReference>
<feature type="domain" description="Major facilitator superfamily (MFS) profile" evidence="6">
    <location>
        <begin position="25"/>
        <end position="432"/>
    </location>
</feature>
<protein>
    <submittedName>
        <fullName evidence="7">Major facilitator transporter</fullName>
    </submittedName>
</protein>
<dbReference type="FunFam" id="1.20.1250.20:FF:000018">
    <property type="entry name" value="MFS transporter permease"/>
    <property type="match status" value="1"/>
</dbReference>
<comment type="caution">
    <text evidence="7">The sequence shown here is derived from an EMBL/GenBank/DDBJ whole genome shotgun (WGS) entry which is preliminary data.</text>
</comment>
<keyword evidence="3" id="KW-0812">Transmembrane</keyword>
<evidence type="ECO:0000256" key="1">
    <source>
        <dbReference type="ARBA" id="ARBA00004141"/>
    </source>
</evidence>
<dbReference type="Proteomes" id="UP000198263">
    <property type="component" value="Unassembled WGS sequence"/>
</dbReference>
<dbReference type="GO" id="GO:0016020">
    <property type="term" value="C:membrane"/>
    <property type="evidence" value="ECO:0007669"/>
    <property type="project" value="UniProtKB-SubCell"/>
</dbReference>
<dbReference type="RefSeq" id="WP_052450089.1">
    <property type="nucleotide sequence ID" value="NZ_FCNV02000004.1"/>
</dbReference>
<dbReference type="InterPro" id="IPR011701">
    <property type="entry name" value="MFS"/>
</dbReference>
<keyword evidence="4" id="KW-1133">Transmembrane helix</keyword>
<dbReference type="InterPro" id="IPR020846">
    <property type="entry name" value="MFS_dom"/>
</dbReference>
<reference evidence="7 8" key="1">
    <citation type="submission" date="2016-01" db="EMBL/GenBank/DDBJ databases">
        <authorList>
            <person name="Peeters C."/>
        </authorList>
    </citation>
    <scope>NUCLEOTIDE SEQUENCE [LARGE SCALE GENOMIC DNA]</scope>
    <source>
        <strain evidence="7">LMG 29315</strain>
    </source>
</reference>
<dbReference type="CDD" id="cd17319">
    <property type="entry name" value="MFS_ExuT_GudP_like"/>
    <property type="match status" value="1"/>
</dbReference>
<accession>A0A658QXF9</accession>
<sequence>MNQALSSERESAIASATMRKVYGRLMPLLFAMMFFNYLDRINIGFAALDMNHALNFSPAVFGFAGSVFFVGYMLLEVPSNLLLHRVGARRWIARILITWGAVAAATAFVFNDTSFYAVRFLLGVMEAGFLPGVAVYLTKWFPERYRARAVGGYIIAGSFSAVLGGPVSTALMTYANGVLGLAGWQWMFICEGVPAMLLGVITLRVMQERPADATWLTADEKQWLESTLQAERNALGGHTHVSMWRVAGDIRVWSLACLFGCALVGIYGLFLWLPQIVKSLGHLSNMEVGFLSAAPPLLGVLGTFVISRSSDRTGDRKKHLAFVYGMSAVAIAASAYAPSPVIAYALLCVTGLFIYAGNPLFWSLAASFRTGAAGAATIALINTIAQFGGLVGPWSIGLVRNATGSFKLALVTIAAFLVVATLIALVMRVRPSEDEAAHADENADARSDASQSI</sequence>
<organism evidence="7 8">
    <name type="scientific">Caballeronia concitans</name>
    <dbReference type="NCBI Taxonomy" id="1777133"/>
    <lineage>
        <taxon>Bacteria</taxon>
        <taxon>Pseudomonadati</taxon>
        <taxon>Pseudomonadota</taxon>
        <taxon>Betaproteobacteria</taxon>
        <taxon>Burkholderiales</taxon>
        <taxon>Burkholderiaceae</taxon>
        <taxon>Caballeronia</taxon>
    </lineage>
</organism>
<comment type="subcellular location">
    <subcellularLocation>
        <location evidence="1">Membrane</location>
        <topology evidence="1">Multi-pass membrane protein</topology>
    </subcellularLocation>
</comment>
<evidence type="ECO:0000313" key="8">
    <source>
        <dbReference type="Proteomes" id="UP000198263"/>
    </source>
</evidence>
<evidence type="ECO:0000313" key="7">
    <source>
        <dbReference type="EMBL" id="SAL30960.1"/>
    </source>
</evidence>
<keyword evidence="2" id="KW-0813">Transport</keyword>
<dbReference type="PROSITE" id="PS50850">
    <property type="entry name" value="MFS"/>
    <property type="match status" value="1"/>
</dbReference>
<gene>
    <name evidence="7" type="ORF">AWB72_02671</name>
</gene>
<evidence type="ECO:0000256" key="2">
    <source>
        <dbReference type="ARBA" id="ARBA00022448"/>
    </source>
</evidence>
<evidence type="ECO:0000256" key="3">
    <source>
        <dbReference type="ARBA" id="ARBA00022692"/>
    </source>
</evidence>
<dbReference type="Gene3D" id="1.20.1250.20">
    <property type="entry name" value="MFS general substrate transporter like domains"/>
    <property type="match status" value="2"/>
</dbReference>
<keyword evidence="8" id="KW-1185">Reference proteome</keyword>
<proteinExistence type="predicted"/>
<evidence type="ECO:0000256" key="5">
    <source>
        <dbReference type="ARBA" id="ARBA00023136"/>
    </source>
</evidence>
<dbReference type="GO" id="GO:0022857">
    <property type="term" value="F:transmembrane transporter activity"/>
    <property type="evidence" value="ECO:0007669"/>
    <property type="project" value="InterPro"/>
</dbReference>
<dbReference type="EMBL" id="FCNV02000004">
    <property type="protein sequence ID" value="SAL30960.1"/>
    <property type="molecule type" value="Genomic_DNA"/>
</dbReference>
<dbReference type="PANTHER" id="PTHR43791:SF36">
    <property type="entry name" value="TRANSPORTER, PUTATIVE (AFU_ORTHOLOGUE AFUA_6G08340)-RELATED"/>
    <property type="match status" value="1"/>
</dbReference>
<name>A0A658QXF9_9BURK</name>
<evidence type="ECO:0000259" key="6">
    <source>
        <dbReference type="PROSITE" id="PS50850"/>
    </source>
</evidence>
<dbReference type="PANTHER" id="PTHR43791">
    <property type="entry name" value="PERMEASE-RELATED"/>
    <property type="match status" value="1"/>
</dbReference>
<dbReference type="InterPro" id="IPR036259">
    <property type="entry name" value="MFS_trans_sf"/>
</dbReference>
<dbReference type="OrthoDB" id="5441967at2"/>
<dbReference type="AlphaFoldDB" id="A0A658QXF9"/>
<dbReference type="SUPFAM" id="SSF103473">
    <property type="entry name" value="MFS general substrate transporter"/>
    <property type="match status" value="1"/>
</dbReference>